<keyword evidence="4" id="KW-0645">Protease</keyword>
<keyword evidence="9" id="KW-0472">Membrane</keyword>
<dbReference type="EMBL" id="JAEVFJ010000023">
    <property type="protein sequence ID" value="KAH8096636.1"/>
    <property type="molecule type" value="Genomic_DNA"/>
</dbReference>
<dbReference type="GO" id="GO:0005829">
    <property type="term" value="C:cytosol"/>
    <property type="evidence" value="ECO:0007669"/>
    <property type="project" value="TreeGrafter"/>
</dbReference>
<dbReference type="CDD" id="cd02662">
    <property type="entry name" value="Peptidase_C19F"/>
    <property type="match status" value="1"/>
</dbReference>
<keyword evidence="9" id="KW-0812">Transmembrane</keyword>
<dbReference type="PROSITE" id="PS50235">
    <property type="entry name" value="USP_3"/>
    <property type="match status" value="1"/>
</dbReference>
<dbReference type="EC" id="3.4.19.12" evidence="3"/>
<feature type="region of interest" description="Disordered" evidence="8">
    <location>
        <begin position="717"/>
        <end position="853"/>
    </location>
</feature>
<comment type="similarity">
    <text evidence="2">Belongs to the peptidase C19 family.</text>
</comment>
<feature type="compositionally biased region" description="Low complexity" evidence="8">
    <location>
        <begin position="817"/>
        <end position="826"/>
    </location>
</feature>
<feature type="domain" description="USP" evidence="10">
    <location>
        <begin position="114"/>
        <end position="565"/>
    </location>
</feature>
<evidence type="ECO:0000256" key="9">
    <source>
        <dbReference type="SAM" id="Phobius"/>
    </source>
</evidence>
<name>A0A8K0XN51_9AGAR</name>
<evidence type="ECO:0000256" key="2">
    <source>
        <dbReference type="ARBA" id="ARBA00009085"/>
    </source>
</evidence>
<feature type="region of interest" description="Disordered" evidence="8">
    <location>
        <begin position="571"/>
        <end position="599"/>
    </location>
</feature>
<dbReference type="AlphaFoldDB" id="A0A8K0XN51"/>
<dbReference type="GO" id="GO:0004843">
    <property type="term" value="F:cysteine-type deubiquitinase activity"/>
    <property type="evidence" value="ECO:0007669"/>
    <property type="project" value="UniProtKB-EC"/>
</dbReference>
<dbReference type="InterPro" id="IPR038765">
    <property type="entry name" value="Papain-like_cys_pep_sf"/>
</dbReference>
<feature type="compositionally biased region" description="Basic and acidic residues" evidence="8">
    <location>
        <begin position="839"/>
        <end position="853"/>
    </location>
</feature>
<comment type="caution">
    <text evidence="11">The sequence shown here is derived from an EMBL/GenBank/DDBJ whole genome shotgun (WGS) entry which is preliminary data.</text>
</comment>
<organism evidence="11 12">
    <name type="scientific">Cristinia sonorae</name>
    <dbReference type="NCBI Taxonomy" id="1940300"/>
    <lineage>
        <taxon>Eukaryota</taxon>
        <taxon>Fungi</taxon>
        <taxon>Dikarya</taxon>
        <taxon>Basidiomycota</taxon>
        <taxon>Agaricomycotina</taxon>
        <taxon>Agaricomycetes</taxon>
        <taxon>Agaricomycetidae</taxon>
        <taxon>Agaricales</taxon>
        <taxon>Pleurotineae</taxon>
        <taxon>Stephanosporaceae</taxon>
        <taxon>Cristinia</taxon>
    </lineage>
</organism>
<reference evidence="11" key="1">
    <citation type="journal article" date="2021" name="New Phytol.">
        <title>Evolutionary innovations through gain and loss of genes in the ectomycorrhizal Boletales.</title>
        <authorList>
            <person name="Wu G."/>
            <person name="Miyauchi S."/>
            <person name="Morin E."/>
            <person name="Kuo A."/>
            <person name="Drula E."/>
            <person name="Varga T."/>
            <person name="Kohler A."/>
            <person name="Feng B."/>
            <person name="Cao Y."/>
            <person name="Lipzen A."/>
            <person name="Daum C."/>
            <person name="Hundley H."/>
            <person name="Pangilinan J."/>
            <person name="Johnson J."/>
            <person name="Barry K."/>
            <person name="LaButti K."/>
            <person name="Ng V."/>
            <person name="Ahrendt S."/>
            <person name="Min B."/>
            <person name="Choi I.G."/>
            <person name="Park H."/>
            <person name="Plett J.M."/>
            <person name="Magnuson J."/>
            <person name="Spatafora J.W."/>
            <person name="Nagy L.G."/>
            <person name="Henrissat B."/>
            <person name="Grigoriev I.V."/>
            <person name="Yang Z.L."/>
            <person name="Xu J."/>
            <person name="Martin F.M."/>
        </authorList>
    </citation>
    <scope>NUCLEOTIDE SEQUENCE</scope>
    <source>
        <strain evidence="11">KKN 215</strain>
    </source>
</reference>
<dbReference type="SUPFAM" id="SSF54001">
    <property type="entry name" value="Cysteine proteinases"/>
    <property type="match status" value="1"/>
</dbReference>
<evidence type="ECO:0000256" key="7">
    <source>
        <dbReference type="ARBA" id="ARBA00022807"/>
    </source>
</evidence>
<dbReference type="Gene3D" id="3.90.70.10">
    <property type="entry name" value="Cysteine proteinases"/>
    <property type="match status" value="1"/>
</dbReference>
<proteinExistence type="inferred from homology"/>
<feature type="compositionally biased region" description="Polar residues" evidence="8">
    <location>
        <begin position="619"/>
        <end position="629"/>
    </location>
</feature>
<dbReference type="Proteomes" id="UP000813824">
    <property type="component" value="Unassembled WGS sequence"/>
</dbReference>
<dbReference type="PANTHER" id="PTHR24006">
    <property type="entry name" value="UBIQUITIN CARBOXYL-TERMINAL HYDROLASE"/>
    <property type="match status" value="1"/>
</dbReference>
<dbReference type="InterPro" id="IPR050164">
    <property type="entry name" value="Peptidase_C19"/>
</dbReference>
<evidence type="ECO:0000256" key="3">
    <source>
        <dbReference type="ARBA" id="ARBA00012759"/>
    </source>
</evidence>
<comment type="catalytic activity">
    <reaction evidence="1">
        <text>Thiol-dependent hydrolysis of ester, thioester, amide, peptide and isopeptide bonds formed by the C-terminal Gly of ubiquitin (a 76-residue protein attached to proteins as an intracellular targeting signal).</text>
        <dbReference type="EC" id="3.4.19.12"/>
    </reaction>
</comment>
<feature type="compositionally biased region" description="Pro residues" evidence="8">
    <location>
        <begin position="804"/>
        <end position="816"/>
    </location>
</feature>
<keyword evidence="5" id="KW-0833">Ubl conjugation pathway</keyword>
<dbReference type="InterPro" id="IPR001394">
    <property type="entry name" value="Peptidase_C19_UCH"/>
</dbReference>
<feature type="compositionally biased region" description="Polar residues" evidence="8">
    <location>
        <begin position="580"/>
        <end position="590"/>
    </location>
</feature>
<accession>A0A8K0XN51</accession>
<evidence type="ECO:0000256" key="4">
    <source>
        <dbReference type="ARBA" id="ARBA00022670"/>
    </source>
</evidence>
<dbReference type="GO" id="GO:0006508">
    <property type="term" value="P:proteolysis"/>
    <property type="evidence" value="ECO:0007669"/>
    <property type="project" value="UniProtKB-KW"/>
</dbReference>
<feature type="region of interest" description="Disordered" evidence="8">
    <location>
        <begin position="619"/>
        <end position="672"/>
    </location>
</feature>
<dbReference type="InterPro" id="IPR018200">
    <property type="entry name" value="USP_CS"/>
</dbReference>
<evidence type="ECO:0000313" key="12">
    <source>
        <dbReference type="Proteomes" id="UP000813824"/>
    </source>
</evidence>
<dbReference type="Pfam" id="PF00443">
    <property type="entry name" value="UCH"/>
    <property type="match status" value="1"/>
</dbReference>
<feature type="compositionally biased region" description="Low complexity" evidence="8">
    <location>
        <begin position="644"/>
        <end position="653"/>
    </location>
</feature>
<evidence type="ECO:0000256" key="8">
    <source>
        <dbReference type="SAM" id="MobiDB-lite"/>
    </source>
</evidence>
<feature type="transmembrane region" description="Helical" evidence="9">
    <location>
        <begin position="20"/>
        <end position="39"/>
    </location>
</feature>
<dbReference type="OrthoDB" id="2020758at2759"/>
<dbReference type="InterPro" id="IPR028889">
    <property type="entry name" value="USP"/>
</dbReference>
<dbReference type="GO" id="GO:0005634">
    <property type="term" value="C:nucleus"/>
    <property type="evidence" value="ECO:0007669"/>
    <property type="project" value="TreeGrafter"/>
</dbReference>
<evidence type="ECO:0000256" key="6">
    <source>
        <dbReference type="ARBA" id="ARBA00022801"/>
    </source>
</evidence>
<keyword evidence="12" id="KW-1185">Reference proteome</keyword>
<keyword evidence="7" id="KW-0788">Thiol protease</keyword>
<keyword evidence="9" id="KW-1133">Transmembrane helix</keyword>
<evidence type="ECO:0000256" key="5">
    <source>
        <dbReference type="ARBA" id="ARBA00022786"/>
    </source>
</evidence>
<keyword evidence="6" id="KW-0378">Hydrolase</keyword>
<evidence type="ECO:0000313" key="11">
    <source>
        <dbReference type="EMBL" id="KAH8096636.1"/>
    </source>
</evidence>
<dbReference type="GO" id="GO:0016579">
    <property type="term" value="P:protein deubiquitination"/>
    <property type="evidence" value="ECO:0007669"/>
    <property type="project" value="InterPro"/>
</dbReference>
<feature type="compositionally biased region" description="Polar residues" evidence="8">
    <location>
        <begin position="654"/>
        <end position="667"/>
    </location>
</feature>
<sequence>MSTSEDITHLLSLLFSNYAVQQIAPLVVVVVLPLILLTAQPHIAHLIRQLYMVLESLASVLPWNWGSGSSTSGSVADRNKLKKRVVRTRAEQIVAGQDVSGSSSDVSYFEGYYPGLVNLSGSYCFMNSTLQAMASLSYLQPHIDQVFNKAESLSTIVHTPVIDELRELLADLNTPTSSQKSIRPEEIITALSRHSRGGRNPLFSSREHQDAQELFQLVSECIKREISAVDKESTRDRGLGGISAGKSSRRIGNSVFDGWTANRRSCKECGYTEAVMHFPLDNCQLALPRASAITLDMLLEDYTRLEELNDCICRRCSLKATYDRLVYEADKLTRAASVADASSSKKRRAREARSMEAKVKLALEEGRIEEEIKGLQMEKVFSRVSTKQAMIARPPAVLVLHLNRSIHYGGSDAARNNCRVSFNEYLDLTPYTTSGQLSTNPSFPISSPPRPTISQSYPRYIYRLSAVVCHYGSHYAGHYICYRRKPRPPNAGSKRWAPPRFACPFGCGCEKCQRWGPVRDEWDVRNERSSSGGWLMASDTQVQEVGLGQVLAEGAGAFMLFYERVIPYAPPSGHHRPHQGSYSKSSMRSDSASTVPTTTSTMTATATVIDVERYRQQQASGVYSSTSPKSSEETLRPGMDAHSSRSSATSATTQVNGINNNSGNQDAAPNPSGEAIELNVLVREKTSGVDGHDMGAQEDDEEGVWVRKPVPRVFLNVSTRKRARSTSVPPPPTEVPTLSAPSHPEPQIPNGNGHVVSSSHPSPPPSSQKASSPKKAKLKKQPSPLLERTTSNTSSLLSPAGDAPEPPLTPTSPASPSPLVSPSSSPRRNKGRSKGGAKQQKERERENEQVEVD</sequence>
<dbReference type="PROSITE" id="PS00973">
    <property type="entry name" value="USP_2"/>
    <property type="match status" value="1"/>
</dbReference>
<evidence type="ECO:0000259" key="10">
    <source>
        <dbReference type="PROSITE" id="PS50235"/>
    </source>
</evidence>
<protein>
    <recommendedName>
        <fullName evidence="3">ubiquitinyl hydrolase 1</fullName>
        <ecNumber evidence="3">3.4.19.12</ecNumber>
    </recommendedName>
</protein>
<gene>
    <name evidence="11" type="ORF">BXZ70DRAFT_945473</name>
</gene>
<feature type="compositionally biased region" description="Polar residues" evidence="8">
    <location>
        <begin position="788"/>
        <end position="797"/>
    </location>
</feature>
<dbReference type="PANTHER" id="PTHR24006:SF888">
    <property type="entry name" value="UBIQUITIN CARBOXYL-TERMINAL HYDROLASE 30"/>
    <property type="match status" value="1"/>
</dbReference>
<evidence type="ECO:0000256" key="1">
    <source>
        <dbReference type="ARBA" id="ARBA00000707"/>
    </source>
</evidence>